<dbReference type="Pfam" id="PF00378">
    <property type="entry name" value="ECH_1"/>
    <property type="match status" value="1"/>
</dbReference>
<dbReference type="GO" id="GO:0005829">
    <property type="term" value="C:cytosol"/>
    <property type="evidence" value="ECO:0007669"/>
    <property type="project" value="TreeGrafter"/>
</dbReference>
<dbReference type="PROSITE" id="PS00166">
    <property type="entry name" value="ENOYL_COA_HYDRATASE"/>
    <property type="match status" value="1"/>
</dbReference>
<evidence type="ECO:0000313" key="3">
    <source>
        <dbReference type="EMBL" id="SHE40564.1"/>
    </source>
</evidence>
<dbReference type="Gene3D" id="3.90.226.10">
    <property type="entry name" value="2-enoyl-CoA Hydratase, Chain A, domain 1"/>
    <property type="match status" value="1"/>
</dbReference>
<dbReference type="InterPro" id="IPR018376">
    <property type="entry name" value="Enoyl-CoA_hyd/isom_CS"/>
</dbReference>
<sequence>MSDVVLMEYRDGVAWITLNREKLFNAINTAMMKTLVSRLKEAEAEKDVGVVVITGAGRAFCAGGDLEEINALGTAPIDDRRGYLNLFREMIVTIRSLSKPVIAAVNGYCIGGGNELNVACDLSIASEKAKFGQAGPRVGSVPLMGATQIMPLLVGEKRAKEIIFLCRTYSAREAAELGWVNKVVAHDDLVPETQRWCDELLVMSPTALAMAKRSLNAFYQLAYQSMEEGMEGLALFWGTDESREGILAFKEKRKPQFRKYL</sequence>
<evidence type="ECO:0000256" key="2">
    <source>
        <dbReference type="RuleBase" id="RU003707"/>
    </source>
</evidence>
<dbReference type="STRING" id="1121391.SAMN02745206_00221"/>
<dbReference type="RefSeq" id="WP_143156309.1">
    <property type="nucleotide sequence ID" value="NZ_FQVB01000004.1"/>
</dbReference>
<dbReference type="InterPro" id="IPR001753">
    <property type="entry name" value="Enoyl-CoA_hydra/iso"/>
</dbReference>
<dbReference type="CDD" id="cd06558">
    <property type="entry name" value="crotonase-like"/>
    <property type="match status" value="1"/>
</dbReference>
<gene>
    <name evidence="3" type="ORF">SAMN02745206_00221</name>
</gene>
<dbReference type="OrthoDB" id="5365311at2"/>
<name>A0A1M4T867_9BACT</name>
<keyword evidence="4" id="KW-1185">Reference proteome</keyword>
<dbReference type="PANTHER" id="PTHR43113">
    <property type="entry name" value="NUCLEOSIDE-DIPHOSPHATE-SUGAR EPIMERASE"/>
    <property type="match status" value="1"/>
</dbReference>
<dbReference type="AlphaFoldDB" id="A0A1M4T867"/>
<dbReference type="Proteomes" id="UP000184076">
    <property type="component" value="Unassembled WGS sequence"/>
</dbReference>
<evidence type="ECO:0000313" key="4">
    <source>
        <dbReference type="Proteomes" id="UP000184076"/>
    </source>
</evidence>
<comment type="similarity">
    <text evidence="1 2">Belongs to the enoyl-CoA hydratase/isomerase family.</text>
</comment>
<dbReference type="EMBL" id="FQVB01000004">
    <property type="protein sequence ID" value="SHE40564.1"/>
    <property type="molecule type" value="Genomic_DNA"/>
</dbReference>
<reference evidence="4" key="1">
    <citation type="submission" date="2016-11" db="EMBL/GenBank/DDBJ databases">
        <authorList>
            <person name="Varghese N."/>
            <person name="Submissions S."/>
        </authorList>
    </citation>
    <scope>NUCLEOTIDE SEQUENCE [LARGE SCALE GENOMIC DNA]</scope>
    <source>
        <strain evidence="4">DSM 9756</strain>
    </source>
</reference>
<proteinExistence type="inferred from homology"/>
<dbReference type="InterPro" id="IPR029045">
    <property type="entry name" value="ClpP/crotonase-like_dom_sf"/>
</dbReference>
<accession>A0A1M4T867</accession>
<dbReference type="InterPro" id="IPR014748">
    <property type="entry name" value="Enoyl-CoA_hydra_C"/>
</dbReference>
<dbReference type="GO" id="GO:0009234">
    <property type="term" value="P:menaquinone biosynthetic process"/>
    <property type="evidence" value="ECO:0007669"/>
    <property type="project" value="TreeGrafter"/>
</dbReference>
<evidence type="ECO:0000256" key="1">
    <source>
        <dbReference type="ARBA" id="ARBA00005254"/>
    </source>
</evidence>
<dbReference type="SUPFAM" id="SSF52096">
    <property type="entry name" value="ClpP/crotonase"/>
    <property type="match status" value="1"/>
</dbReference>
<organism evidence="3 4">
    <name type="scientific">Desulfacinum infernum DSM 9756</name>
    <dbReference type="NCBI Taxonomy" id="1121391"/>
    <lineage>
        <taxon>Bacteria</taxon>
        <taxon>Pseudomonadati</taxon>
        <taxon>Thermodesulfobacteriota</taxon>
        <taxon>Syntrophobacteria</taxon>
        <taxon>Syntrophobacterales</taxon>
        <taxon>Syntrophobacteraceae</taxon>
        <taxon>Desulfacinum</taxon>
    </lineage>
</organism>
<dbReference type="GO" id="GO:0008935">
    <property type="term" value="F:1,4-dihydroxy-2-naphthoyl-CoA synthase activity"/>
    <property type="evidence" value="ECO:0007669"/>
    <property type="project" value="TreeGrafter"/>
</dbReference>
<dbReference type="PANTHER" id="PTHR43113:SF1">
    <property type="entry name" value="1,4-DIHYDROXY-2-NAPHTHOYL-COA SYNTHASE, PEROXISOMAL"/>
    <property type="match status" value="1"/>
</dbReference>
<protein>
    <submittedName>
        <fullName evidence="3">1,4-Dihydroxy-2-naphthoyl-CoA synthase</fullName>
    </submittedName>
</protein>
<dbReference type="Gene3D" id="1.10.12.10">
    <property type="entry name" value="Lyase 2-enoyl-coa Hydratase, Chain A, domain 2"/>
    <property type="match status" value="1"/>
</dbReference>